<gene>
    <name evidence="1" type="ordered locus">Plabr_0918</name>
</gene>
<accession>F0SIF1</accession>
<dbReference type="Gene3D" id="2.60.40.1120">
    <property type="entry name" value="Carboxypeptidase-like, regulatory domain"/>
    <property type="match status" value="1"/>
</dbReference>
<protein>
    <recommendedName>
        <fullName evidence="3">Carboxypeptidase regulatory-like domain-containing protein</fullName>
    </recommendedName>
</protein>
<evidence type="ECO:0000313" key="1">
    <source>
        <dbReference type="EMBL" id="ADY58540.1"/>
    </source>
</evidence>
<dbReference type="KEGG" id="pbs:Plabr_0918"/>
<dbReference type="eggNOG" id="ENOG502ZDIB">
    <property type="taxonomic scope" value="Bacteria"/>
</dbReference>
<proteinExistence type="predicted"/>
<dbReference type="HOGENOM" id="CLU_113730_1_1_0"/>
<dbReference type="AlphaFoldDB" id="F0SIF1"/>
<reference evidence="2" key="1">
    <citation type="submission" date="2011-02" db="EMBL/GenBank/DDBJ databases">
        <title>The complete genome of Planctomyces brasiliensis DSM 5305.</title>
        <authorList>
            <person name="Lucas S."/>
            <person name="Copeland A."/>
            <person name="Lapidus A."/>
            <person name="Bruce D."/>
            <person name="Goodwin L."/>
            <person name="Pitluck S."/>
            <person name="Kyrpides N."/>
            <person name="Mavromatis K."/>
            <person name="Pagani I."/>
            <person name="Ivanova N."/>
            <person name="Ovchinnikova G."/>
            <person name="Lu M."/>
            <person name="Detter J.C."/>
            <person name="Han C."/>
            <person name="Land M."/>
            <person name="Hauser L."/>
            <person name="Markowitz V."/>
            <person name="Cheng J.-F."/>
            <person name="Hugenholtz P."/>
            <person name="Woyke T."/>
            <person name="Wu D."/>
            <person name="Tindall B."/>
            <person name="Pomrenke H.G."/>
            <person name="Brambilla E."/>
            <person name="Klenk H.-P."/>
            <person name="Eisen J.A."/>
        </authorList>
    </citation>
    <scope>NUCLEOTIDE SEQUENCE [LARGE SCALE GENOMIC DNA]</scope>
    <source>
        <strain evidence="2">ATCC 49424 / DSM 5305 / JCM 21570 / NBRC 103401 / IFAM 1448</strain>
    </source>
</reference>
<dbReference type="Proteomes" id="UP000006860">
    <property type="component" value="Chromosome"/>
</dbReference>
<sequence>MKYCSAILAVTLLCVAGCGGSSEPQGTLSGKVTYNGEPVSEGVVIFSSSGASFGAQADLESDGSYTLSTYEGGVPPGTYEVAVLPPTITLPDTEDSPGGEALKEVDNIPQKYRSTQSSELTVTINEGSNTFDIAMED</sequence>
<dbReference type="RefSeq" id="WP_013627278.1">
    <property type="nucleotide sequence ID" value="NC_015174.1"/>
</dbReference>
<keyword evidence="2" id="KW-1185">Reference proteome</keyword>
<evidence type="ECO:0008006" key="3">
    <source>
        <dbReference type="Google" id="ProtNLM"/>
    </source>
</evidence>
<organism evidence="1 2">
    <name type="scientific">Rubinisphaera brasiliensis (strain ATCC 49424 / DSM 5305 / JCM 21570 / IAM 15109 / NBRC 103401 / IFAM 1448)</name>
    <name type="common">Planctomyces brasiliensis</name>
    <dbReference type="NCBI Taxonomy" id="756272"/>
    <lineage>
        <taxon>Bacteria</taxon>
        <taxon>Pseudomonadati</taxon>
        <taxon>Planctomycetota</taxon>
        <taxon>Planctomycetia</taxon>
        <taxon>Planctomycetales</taxon>
        <taxon>Planctomycetaceae</taxon>
        <taxon>Rubinisphaera</taxon>
    </lineage>
</organism>
<dbReference type="OrthoDB" id="287951at2"/>
<dbReference type="EMBL" id="CP002546">
    <property type="protein sequence ID" value="ADY58540.1"/>
    <property type="molecule type" value="Genomic_DNA"/>
</dbReference>
<name>F0SIF1_RUBBR</name>
<evidence type="ECO:0000313" key="2">
    <source>
        <dbReference type="Proteomes" id="UP000006860"/>
    </source>
</evidence>